<dbReference type="CDD" id="cd06261">
    <property type="entry name" value="TM_PBP2"/>
    <property type="match status" value="1"/>
</dbReference>
<evidence type="ECO:0000313" key="11">
    <source>
        <dbReference type="Proteomes" id="UP000248544"/>
    </source>
</evidence>
<keyword evidence="5 7" id="KW-1133">Transmembrane helix</keyword>
<dbReference type="Proteomes" id="UP000248544">
    <property type="component" value="Unassembled WGS sequence"/>
</dbReference>
<feature type="domain" description="ABC transmembrane type-1" evidence="9">
    <location>
        <begin position="102"/>
        <end position="329"/>
    </location>
</feature>
<evidence type="ECO:0000256" key="4">
    <source>
        <dbReference type="ARBA" id="ARBA00022692"/>
    </source>
</evidence>
<feature type="region of interest" description="Disordered" evidence="8">
    <location>
        <begin position="1"/>
        <end position="31"/>
    </location>
</feature>
<keyword evidence="3" id="KW-1003">Cell membrane</keyword>
<keyword evidence="4 7" id="KW-0812">Transmembrane</keyword>
<feature type="transmembrane region" description="Helical" evidence="7">
    <location>
        <begin position="199"/>
        <end position="225"/>
    </location>
</feature>
<evidence type="ECO:0000313" key="10">
    <source>
        <dbReference type="EMBL" id="PZG56742.1"/>
    </source>
</evidence>
<feature type="transmembrane region" description="Helical" evidence="7">
    <location>
        <begin position="134"/>
        <end position="156"/>
    </location>
</feature>
<evidence type="ECO:0000256" key="7">
    <source>
        <dbReference type="RuleBase" id="RU363032"/>
    </source>
</evidence>
<comment type="subcellular location">
    <subcellularLocation>
        <location evidence="1 7">Cell membrane</location>
        <topology evidence="1 7">Multi-pass membrane protein</topology>
    </subcellularLocation>
</comment>
<keyword evidence="2 7" id="KW-0813">Transport</keyword>
<protein>
    <submittedName>
        <fullName evidence="10">Sugar ABC transporter permease</fullName>
    </submittedName>
</protein>
<evidence type="ECO:0000256" key="2">
    <source>
        <dbReference type="ARBA" id="ARBA00022448"/>
    </source>
</evidence>
<dbReference type="InterPro" id="IPR000515">
    <property type="entry name" value="MetI-like"/>
</dbReference>
<feature type="transmembrane region" description="Helical" evidence="7">
    <location>
        <begin position="310"/>
        <end position="330"/>
    </location>
</feature>
<dbReference type="AlphaFoldDB" id="A0A2W2H8A2"/>
<dbReference type="Pfam" id="PF00528">
    <property type="entry name" value="BPD_transp_1"/>
    <property type="match status" value="1"/>
</dbReference>
<dbReference type="InterPro" id="IPR050809">
    <property type="entry name" value="UgpAE/MalFG_permease"/>
</dbReference>
<dbReference type="PANTHER" id="PTHR43227:SF8">
    <property type="entry name" value="DIACETYLCHITOBIOSE UPTAKE SYSTEM PERMEASE PROTEIN DASB"/>
    <property type="match status" value="1"/>
</dbReference>
<accession>A0A2W2H8A2</accession>
<evidence type="ECO:0000256" key="5">
    <source>
        <dbReference type="ARBA" id="ARBA00022989"/>
    </source>
</evidence>
<feature type="transmembrane region" description="Helical" evidence="7">
    <location>
        <begin position="106"/>
        <end position="127"/>
    </location>
</feature>
<gene>
    <name evidence="10" type="ORF">C1I98_00780</name>
</gene>
<evidence type="ECO:0000256" key="6">
    <source>
        <dbReference type="ARBA" id="ARBA00023136"/>
    </source>
</evidence>
<evidence type="ECO:0000256" key="3">
    <source>
        <dbReference type="ARBA" id="ARBA00022475"/>
    </source>
</evidence>
<sequence length="340" mass="37461">MAHTRTIARGGGDPPAPSRGPRRRPPRRTSGMSPKLVPYALLIPGLIVIAALLLYPLFQMVVMSFQKVGLKQIRPKNPVPAEWNDFENYTTVLQSDLFWTSLRNTVVFAVVTGALTLVVGTLVGLLLNRLGRAMSTVVVVGIMAAWAVPPTSQAIIWKWLFDADSGIINWALNLLPDWLSSLVFGRSDWSGQPWLNEPLTIYLVLVMAVLWASFPFVAVSVLAGLKSIPSELYEAARVDGSTGIGTFRKITFPLLKPVFSVLIVLQIIWDFKVFTQLFLIAGGTNMPREAFNLSLWSYIEAFSPPPDMGLGSAIAVVLTVVLLLITFVYVRQIVKAEDVR</sequence>
<dbReference type="GO" id="GO:0005886">
    <property type="term" value="C:plasma membrane"/>
    <property type="evidence" value="ECO:0007669"/>
    <property type="project" value="UniProtKB-SubCell"/>
</dbReference>
<dbReference type="PANTHER" id="PTHR43227">
    <property type="entry name" value="BLL4140 PROTEIN"/>
    <property type="match status" value="1"/>
</dbReference>
<name>A0A2W2H8A2_9ACTN</name>
<dbReference type="SUPFAM" id="SSF161098">
    <property type="entry name" value="MetI-like"/>
    <property type="match status" value="1"/>
</dbReference>
<keyword evidence="6 7" id="KW-0472">Membrane</keyword>
<feature type="transmembrane region" description="Helical" evidence="7">
    <location>
        <begin position="36"/>
        <end position="58"/>
    </location>
</feature>
<organism evidence="10 11">
    <name type="scientific">Spongiactinospora gelatinilytica</name>
    <dbReference type="NCBI Taxonomy" id="2666298"/>
    <lineage>
        <taxon>Bacteria</taxon>
        <taxon>Bacillati</taxon>
        <taxon>Actinomycetota</taxon>
        <taxon>Actinomycetes</taxon>
        <taxon>Streptosporangiales</taxon>
        <taxon>Streptosporangiaceae</taxon>
        <taxon>Spongiactinospora</taxon>
    </lineage>
</organism>
<evidence type="ECO:0000256" key="8">
    <source>
        <dbReference type="SAM" id="MobiDB-lite"/>
    </source>
</evidence>
<evidence type="ECO:0000259" key="9">
    <source>
        <dbReference type="PROSITE" id="PS50928"/>
    </source>
</evidence>
<dbReference type="Gene3D" id="1.10.3720.10">
    <property type="entry name" value="MetI-like"/>
    <property type="match status" value="1"/>
</dbReference>
<feature type="transmembrane region" description="Helical" evidence="7">
    <location>
        <begin position="258"/>
        <end position="281"/>
    </location>
</feature>
<comment type="caution">
    <text evidence="10">The sequence shown here is derived from an EMBL/GenBank/DDBJ whole genome shotgun (WGS) entry which is preliminary data.</text>
</comment>
<dbReference type="PROSITE" id="PS50928">
    <property type="entry name" value="ABC_TM1"/>
    <property type="match status" value="1"/>
</dbReference>
<proteinExistence type="inferred from homology"/>
<keyword evidence="11" id="KW-1185">Reference proteome</keyword>
<dbReference type="EMBL" id="POUA01000003">
    <property type="protein sequence ID" value="PZG56742.1"/>
    <property type="molecule type" value="Genomic_DNA"/>
</dbReference>
<dbReference type="InterPro" id="IPR035906">
    <property type="entry name" value="MetI-like_sf"/>
</dbReference>
<evidence type="ECO:0000256" key="1">
    <source>
        <dbReference type="ARBA" id="ARBA00004651"/>
    </source>
</evidence>
<comment type="similarity">
    <text evidence="7">Belongs to the binding-protein-dependent transport system permease family.</text>
</comment>
<dbReference type="GO" id="GO:0055085">
    <property type="term" value="P:transmembrane transport"/>
    <property type="evidence" value="ECO:0007669"/>
    <property type="project" value="InterPro"/>
</dbReference>
<reference evidence="10 11" key="1">
    <citation type="submission" date="2018-01" db="EMBL/GenBank/DDBJ databases">
        <title>Draft genome sequence of Sphaerisporangium sp. 7K107.</title>
        <authorList>
            <person name="Sahin N."/>
            <person name="Saygin H."/>
            <person name="Ay H."/>
        </authorList>
    </citation>
    <scope>NUCLEOTIDE SEQUENCE [LARGE SCALE GENOMIC DNA]</scope>
    <source>
        <strain evidence="10 11">7K107</strain>
    </source>
</reference>